<evidence type="ECO:0000313" key="2">
    <source>
        <dbReference type="Proteomes" id="UP001161139"/>
    </source>
</evidence>
<evidence type="ECO:0000313" key="1">
    <source>
        <dbReference type="EMBL" id="MDH0686928.1"/>
    </source>
</evidence>
<dbReference type="Proteomes" id="UP001161139">
    <property type="component" value="Unassembled WGS sequence"/>
</dbReference>
<evidence type="ECO:0008006" key="3">
    <source>
        <dbReference type="Google" id="ProtNLM"/>
    </source>
</evidence>
<organism evidence="1 2">
    <name type="scientific">Stutzerimonas stutzeri</name>
    <name type="common">Pseudomonas stutzeri</name>
    <dbReference type="NCBI Taxonomy" id="316"/>
    <lineage>
        <taxon>Bacteria</taxon>
        <taxon>Pseudomonadati</taxon>
        <taxon>Pseudomonadota</taxon>
        <taxon>Gammaproteobacteria</taxon>
        <taxon>Pseudomonadales</taxon>
        <taxon>Pseudomonadaceae</taxon>
        <taxon>Stutzerimonas</taxon>
    </lineage>
</organism>
<name>A0ABD4XVP8_STUST</name>
<sequence>MRVTREELDQALNQVRAVFTPETVDRLRENDLFPEALHTLQAQAGNDMRMLGIFHQVVAGAVAVVNIAIRKDREAGLVTSFVSQANLIRAGHVRGNLHNQEALRDLFPALDEQYGPADAETLRAGIAMHLASRFFRPEGEESPLHEQLLRTAVLRAAEVEGELIQAFQAPAVAREEVGVDEMLIALNALQEVTDGADLSLVPGLMMIAQGACEFNVGLTPIQQVIRGLYPEIDTAGLNAITERTLAYLHQFNGQVVNQVFQEIGNDWLQQNALEYLNARDGHELDYDGGDYLDHDEPDYQEPAAIAQELYDFKM</sequence>
<reference evidence="1" key="1">
    <citation type="submission" date="2022-09" db="EMBL/GenBank/DDBJ databases">
        <title>Intensive care unit water sources are persistently colonized with multi-drug resistant bacteria and are the site of extensive horizontal gene transfer of antibiotic resistance genes.</title>
        <authorList>
            <person name="Diorio-Toth L."/>
        </authorList>
    </citation>
    <scope>NUCLEOTIDE SEQUENCE</scope>
    <source>
        <strain evidence="1">GD03864</strain>
    </source>
</reference>
<proteinExistence type="predicted"/>
<accession>A0ABD4XVP8</accession>
<dbReference type="AlphaFoldDB" id="A0ABD4XVP8"/>
<dbReference type="RefSeq" id="WP_279648939.1">
    <property type="nucleotide sequence ID" value="NZ_JAOCDG010000003.1"/>
</dbReference>
<gene>
    <name evidence="1" type="ORF">N5D09_02365</name>
</gene>
<dbReference type="EMBL" id="JAOCDG010000003">
    <property type="protein sequence ID" value="MDH0686928.1"/>
    <property type="molecule type" value="Genomic_DNA"/>
</dbReference>
<comment type="caution">
    <text evidence="1">The sequence shown here is derived from an EMBL/GenBank/DDBJ whole genome shotgun (WGS) entry which is preliminary data.</text>
</comment>
<protein>
    <recommendedName>
        <fullName evidence="3">DUF4375 domain-containing protein</fullName>
    </recommendedName>
</protein>